<evidence type="ECO:0000313" key="9">
    <source>
        <dbReference type="Proteomes" id="UP001061958"/>
    </source>
</evidence>
<comment type="similarity">
    <text evidence="2">Belongs to the SAM50/omp85 family.</text>
</comment>
<feature type="compositionally biased region" description="Polar residues" evidence="6">
    <location>
        <begin position="53"/>
        <end position="71"/>
    </location>
</feature>
<feature type="domain" description="Bacterial surface antigen (D15)" evidence="7">
    <location>
        <begin position="316"/>
        <end position="579"/>
    </location>
</feature>
<dbReference type="GO" id="GO:0005741">
    <property type="term" value="C:mitochondrial outer membrane"/>
    <property type="evidence" value="ECO:0007669"/>
    <property type="project" value="UniProtKB-SubCell"/>
</dbReference>
<accession>A0A9C7Q6I3</accession>
<dbReference type="PANTHER" id="PTHR12815:SF18">
    <property type="entry name" value="SORTING AND ASSEMBLY MACHINERY COMPONENT 50 HOMOLOG"/>
    <property type="match status" value="1"/>
</dbReference>
<evidence type="ECO:0000313" key="8">
    <source>
        <dbReference type="EMBL" id="GJQ15766.1"/>
    </source>
</evidence>
<dbReference type="OrthoDB" id="2013615at2759"/>
<dbReference type="InterPro" id="IPR039910">
    <property type="entry name" value="D15-like"/>
</dbReference>
<comment type="subcellular location">
    <subcellularLocation>
        <location evidence="1">Mitochondrion outer membrane</location>
        <topology evidence="1">Multi-pass membrane protein</topology>
    </subcellularLocation>
</comment>
<keyword evidence="3" id="KW-1134">Transmembrane beta strand</keyword>
<reference evidence="8" key="2">
    <citation type="submission" date="2022-01" db="EMBL/GenBank/DDBJ databases">
        <authorList>
            <person name="Hirooka S."/>
            <person name="Miyagishima S.Y."/>
        </authorList>
    </citation>
    <scope>NUCLEOTIDE SEQUENCE</scope>
    <source>
        <strain evidence="8">NBRC 102759</strain>
    </source>
</reference>
<evidence type="ECO:0000256" key="3">
    <source>
        <dbReference type="ARBA" id="ARBA00022452"/>
    </source>
</evidence>
<dbReference type="PANTHER" id="PTHR12815">
    <property type="entry name" value="SORTING AND ASSEMBLY MACHINERY SAMM50 PROTEIN FAMILY MEMBER"/>
    <property type="match status" value="1"/>
</dbReference>
<keyword evidence="5" id="KW-0472">Membrane</keyword>
<protein>
    <recommendedName>
        <fullName evidence="7">Bacterial surface antigen (D15) domain-containing protein</fullName>
    </recommendedName>
</protein>
<evidence type="ECO:0000256" key="5">
    <source>
        <dbReference type="ARBA" id="ARBA00023136"/>
    </source>
</evidence>
<dbReference type="Gene3D" id="2.40.160.50">
    <property type="entry name" value="membrane protein fhac: a member of the omp85/tpsb transporter family"/>
    <property type="match status" value="1"/>
</dbReference>
<feature type="region of interest" description="Disordered" evidence="6">
    <location>
        <begin position="45"/>
        <end position="86"/>
    </location>
</feature>
<dbReference type="Proteomes" id="UP001061958">
    <property type="component" value="Unassembled WGS sequence"/>
</dbReference>
<keyword evidence="4" id="KW-0812">Transmembrane</keyword>
<evidence type="ECO:0000256" key="2">
    <source>
        <dbReference type="ARBA" id="ARBA00010913"/>
    </source>
</evidence>
<proteinExistence type="inferred from homology"/>
<reference evidence="8" key="1">
    <citation type="journal article" date="2022" name="Proc. Natl. Acad. Sci. U.S.A.">
        <title>Life cycle and functional genomics of the unicellular red alga Galdieria for elucidating algal and plant evolution and industrial use.</title>
        <authorList>
            <person name="Hirooka S."/>
            <person name="Itabashi T."/>
            <person name="Ichinose T.M."/>
            <person name="Onuma R."/>
            <person name="Fujiwara T."/>
            <person name="Yamashita S."/>
            <person name="Jong L.W."/>
            <person name="Tomita R."/>
            <person name="Iwane A.H."/>
            <person name="Miyagishima S.Y."/>
        </authorList>
    </citation>
    <scope>NUCLEOTIDE SEQUENCE</scope>
    <source>
        <strain evidence="8">NBRC 102759</strain>
    </source>
</reference>
<comment type="caution">
    <text evidence="8">The sequence shown here is derived from an EMBL/GenBank/DDBJ whole genome shotgun (WGS) entry which is preliminary data.</text>
</comment>
<dbReference type="EMBL" id="BQMJ01000074">
    <property type="protein sequence ID" value="GJQ15766.1"/>
    <property type="molecule type" value="Genomic_DNA"/>
</dbReference>
<dbReference type="Gene3D" id="3.10.20.310">
    <property type="entry name" value="membrane protein fhac"/>
    <property type="match status" value="2"/>
</dbReference>
<evidence type="ECO:0000259" key="7">
    <source>
        <dbReference type="Pfam" id="PF01103"/>
    </source>
</evidence>
<keyword evidence="9" id="KW-1185">Reference proteome</keyword>
<dbReference type="AlphaFoldDB" id="A0A9C7Q6I3"/>
<evidence type="ECO:0000256" key="4">
    <source>
        <dbReference type="ARBA" id="ARBA00022692"/>
    </source>
</evidence>
<evidence type="ECO:0000256" key="6">
    <source>
        <dbReference type="SAM" id="MobiDB-lite"/>
    </source>
</evidence>
<name>A0A9C7Q6I3_9RHOD</name>
<gene>
    <name evidence="8" type="ORF">GpartN1_g7557.t1</name>
</gene>
<organism evidence="8 9">
    <name type="scientific">Galdieria partita</name>
    <dbReference type="NCBI Taxonomy" id="83374"/>
    <lineage>
        <taxon>Eukaryota</taxon>
        <taxon>Rhodophyta</taxon>
        <taxon>Bangiophyceae</taxon>
        <taxon>Galdieriales</taxon>
        <taxon>Galdieriaceae</taxon>
        <taxon>Galdieria</taxon>
    </lineage>
</organism>
<evidence type="ECO:0000256" key="1">
    <source>
        <dbReference type="ARBA" id="ARBA00004374"/>
    </source>
</evidence>
<sequence length="595" mass="68316">MQRIDNFRCTNSISFTDCCSHFQSCCYRWGDRIVCNQQHHSVSSQQKRRLRAVSSSKQTRNVFSRPSYSHGSGSGKPPSLPLNNGESPVDPENYPFLLVGGLSLDDWLKKLLKREPLTSLKPIDEGSLMSKDDEQTRKVKKIIIENSKVLNRDVVRKTVDPLYGKKFDPVLVKDVITTLNVWYEENGYKFSHVKKSGPFRNGVLSFRAIEPRFAGIRLVYLDDNREPCHKGRTKPDTIERAVGIQRGEVFRWSDRYWERITELGLFDYVRAELELRDDQSVLVVLRVRERPYSRFEPGVGYGSGEFFGELSFQDNNLFGRNQFVQFELQKRQFQHSVLSLEFEDPRVGQFFGYRFKIYRDLDEKNSNSRSGLTLKLFSRLFKHLFVDISSTLERTVPLRVDDFGQSPSFGSRRIHAYHIGMISSSITYDDRYPPKNAQIGQRLVIQLADAIPWNEDFCSFIKGQIQIVKYLKLFLGSTLVYGVTGKSASKTLPEFERHRLGGIGSLRGYSTGALGTAISSIQQTLEFRIPLFDRISGVLFYDCLDETSSFWKQPKRLGSSKGVGLRIAQMIRLDYAWKQDGSGGMMHVGMLDPFF</sequence>
<dbReference type="Pfam" id="PF01103">
    <property type="entry name" value="Omp85"/>
    <property type="match status" value="1"/>
</dbReference>
<dbReference type="InterPro" id="IPR000184">
    <property type="entry name" value="Bac_surfAg_D15"/>
</dbReference>